<evidence type="ECO:0000256" key="9">
    <source>
        <dbReference type="ARBA" id="ARBA00023163"/>
    </source>
</evidence>
<dbReference type="SUPFAM" id="SSF103481">
    <property type="entry name" value="Multidrug resistance efflux transporter EmrE"/>
    <property type="match status" value="1"/>
</dbReference>
<evidence type="ECO:0000256" key="7">
    <source>
        <dbReference type="ARBA" id="ARBA00023125"/>
    </source>
</evidence>
<keyword evidence="4 11" id="KW-0812">Transmembrane</keyword>
<keyword evidence="5 11" id="KW-1133">Transmembrane helix</keyword>
<reference evidence="13 14" key="1">
    <citation type="submission" date="2020-08" db="EMBL/GenBank/DDBJ databases">
        <title>Plant Genome Project.</title>
        <authorList>
            <person name="Zhang R.-G."/>
        </authorList>
    </citation>
    <scope>NUCLEOTIDE SEQUENCE [LARGE SCALE GENOMIC DNA]</scope>
    <source>
        <tissue evidence="13">Rhizome</tissue>
    </source>
</reference>
<dbReference type="GO" id="GO:0005634">
    <property type="term" value="C:nucleus"/>
    <property type="evidence" value="ECO:0007669"/>
    <property type="project" value="UniProtKB-SubCell"/>
</dbReference>
<dbReference type="AlphaFoldDB" id="A0A8J5FXK4"/>
<name>A0A8J5FXK4_ZINOF</name>
<dbReference type="Gene3D" id="3.30.730.10">
    <property type="entry name" value="AP2/ERF domain"/>
    <property type="match status" value="1"/>
</dbReference>
<comment type="subcellular location">
    <subcellularLocation>
        <location evidence="2 11">Membrane</location>
        <topology evidence="2 11">Multi-pass membrane protein</topology>
    </subcellularLocation>
    <subcellularLocation>
        <location evidence="1">Nucleus</location>
    </subcellularLocation>
</comment>
<dbReference type="PRINTS" id="PR00367">
    <property type="entry name" value="ETHRSPELEMNT"/>
</dbReference>
<gene>
    <name evidence="13" type="ORF">ZIOFF_043578</name>
</gene>
<keyword evidence="9" id="KW-0804">Transcription</keyword>
<evidence type="ECO:0000256" key="2">
    <source>
        <dbReference type="ARBA" id="ARBA00004141"/>
    </source>
</evidence>
<evidence type="ECO:0000256" key="10">
    <source>
        <dbReference type="ARBA" id="ARBA00023242"/>
    </source>
</evidence>
<dbReference type="Pfam" id="PF00847">
    <property type="entry name" value="AP2"/>
    <property type="match status" value="1"/>
</dbReference>
<dbReference type="InterPro" id="IPR030184">
    <property type="entry name" value="WAT1-related"/>
</dbReference>
<dbReference type="InterPro" id="IPR016177">
    <property type="entry name" value="DNA-bd_dom_sf"/>
</dbReference>
<dbReference type="EMBL" id="JACMSC010000012">
    <property type="protein sequence ID" value="KAG6495751.1"/>
    <property type="molecule type" value="Genomic_DNA"/>
</dbReference>
<dbReference type="SUPFAM" id="SSF54171">
    <property type="entry name" value="DNA-binding domain"/>
    <property type="match status" value="1"/>
</dbReference>
<protein>
    <recommendedName>
        <fullName evidence="11">WAT1-related protein</fullName>
    </recommendedName>
</protein>
<feature type="transmembrane region" description="Helical" evidence="11">
    <location>
        <begin position="258"/>
        <end position="277"/>
    </location>
</feature>
<dbReference type="GO" id="GO:0022857">
    <property type="term" value="F:transmembrane transporter activity"/>
    <property type="evidence" value="ECO:0007669"/>
    <property type="project" value="InterPro"/>
</dbReference>
<evidence type="ECO:0000256" key="6">
    <source>
        <dbReference type="ARBA" id="ARBA00023015"/>
    </source>
</evidence>
<dbReference type="InterPro" id="IPR036955">
    <property type="entry name" value="AP2/ERF_dom_sf"/>
</dbReference>
<feature type="transmembrane region" description="Helical" evidence="11">
    <location>
        <begin position="319"/>
        <end position="339"/>
    </location>
</feature>
<proteinExistence type="inferred from homology"/>
<dbReference type="InterPro" id="IPR037185">
    <property type="entry name" value="EmrE-like"/>
</dbReference>
<keyword evidence="14" id="KW-1185">Reference proteome</keyword>
<feature type="transmembrane region" description="Helical" evidence="11">
    <location>
        <begin position="283"/>
        <end position="307"/>
    </location>
</feature>
<dbReference type="InterPro" id="IPR001471">
    <property type="entry name" value="AP2/ERF_dom"/>
</dbReference>
<dbReference type="FunFam" id="3.30.730.10:FF:000001">
    <property type="entry name" value="Ethylene-responsive transcription factor 2"/>
    <property type="match status" value="1"/>
</dbReference>
<accession>A0A8J5FXK4</accession>
<feature type="transmembrane region" description="Helical" evidence="11">
    <location>
        <begin position="190"/>
        <end position="210"/>
    </location>
</feature>
<dbReference type="GO" id="GO:0003677">
    <property type="term" value="F:DNA binding"/>
    <property type="evidence" value="ECO:0007669"/>
    <property type="project" value="UniProtKB-KW"/>
</dbReference>
<dbReference type="CDD" id="cd00018">
    <property type="entry name" value="AP2"/>
    <property type="match status" value="1"/>
</dbReference>
<evidence type="ECO:0000313" key="14">
    <source>
        <dbReference type="Proteomes" id="UP000734854"/>
    </source>
</evidence>
<evidence type="ECO:0000313" key="13">
    <source>
        <dbReference type="EMBL" id="KAG6495751.1"/>
    </source>
</evidence>
<evidence type="ECO:0000256" key="1">
    <source>
        <dbReference type="ARBA" id="ARBA00004123"/>
    </source>
</evidence>
<comment type="similarity">
    <text evidence="3 11">Belongs to the drug/metabolite transporter (DMT) superfamily. Plant drug/metabolite exporter (P-DME) (TC 2.A.7.4) family.</text>
</comment>
<evidence type="ECO:0000256" key="4">
    <source>
        <dbReference type="ARBA" id="ARBA00022692"/>
    </source>
</evidence>
<keyword evidence="8 11" id="KW-0472">Membrane</keyword>
<feature type="transmembrane region" description="Helical" evidence="11">
    <location>
        <begin position="222"/>
        <end position="246"/>
    </location>
</feature>
<evidence type="ECO:0000259" key="12">
    <source>
        <dbReference type="PROSITE" id="PS51032"/>
    </source>
</evidence>
<dbReference type="InterPro" id="IPR000620">
    <property type="entry name" value="EamA_dom"/>
</dbReference>
<evidence type="ECO:0000256" key="3">
    <source>
        <dbReference type="ARBA" id="ARBA00007635"/>
    </source>
</evidence>
<dbReference type="GO" id="GO:0003700">
    <property type="term" value="F:DNA-binding transcription factor activity"/>
    <property type="evidence" value="ECO:0007669"/>
    <property type="project" value="InterPro"/>
</dbReference>
<keyword evidence="6" id="KW-0805">Transcription regulation</keyword>
<dbReference type="GO" id="GO:0016628">
    <property type="term" value="F:oxidoreductase activity, acting on the CH-CH group of donors, NAD or NADP as acceptor"/>
    <property type="evidence" value="ECO:0007669"/>
    <property type="project" value="InterPro"/>
</dbReference>
<evidence type="ECO:0000256" key="8">
    <source>
        <dbReference type="ARBA" id="ARBA00023136"/>
    </source>
</evidence>
<dbReference type="GO" id="GO:0016020">
    <property type="term" value="C:membrane"/>
    <property type="evidence" value="ECO:0007669"/>
    <property type="project" value="UniProtKB-SubCell"/>
</dbReference>
<keyword evidence="7" id="KW-0238">DNA-binding</keyword>
<dbReference type="Proteomes" id="UP000734854">
    <property type="component" value="Unassembled WGS sequence"/>
</dbReference>
<evidence type="ECO:0000256" key="5">
    <source>
        <dbReference type="ARBA" id="ARBA00022989"/>
    </source>
</evidence>
<feature type="domain" description="AP2/ERF" evidence="12">
    <location>
        <begin position="18"/>
        <end position="75"/>
    </location>
</feature>
<organism evidence="13 14">
    <name type="scientific">Zingiber officinale</name>
    <name type="common">Ginger</name>
    <name type="synonym">Amomum zingiber</name>
    <dbReference type="NCBI Taxonomy" id="94328"/>
    <lineage>
        <taxon>Eukaryota</taxon>
        <taxon>Viridiplantae</taxon>
        <taxon>Streptophyta</taxon>
        <taxon>Embryophyta</taxon>
        <taxon>Tracheophyta</taxon>
        <taxon>Spermatophyta</taxon>
        <taxon>Magnoliopsida</taxon>
        <taxon>Liliopsida</taxon>
        <taxon>Zingiberales</taxon>
        <taxon>Zingiberaceae</taxon>
        <taxon>Zingiber</taxon>
    </lineage>
</organism>
<dbReference type="GO" id="GO:0016126">
    <property type="term" value="P:sterol biosynthetic process"/>
    <property type="evidence" value="ECO:0007669"/>
    <property type="project" value="InterPro"/>
</dbReference>
<dbReference type="Pfam" id="PF00892">
    <property type="entry name" value="EamA"/>
    <property type="match status" value="1"/>
</dbReference>
<sequence>MKKGRVLVEPATTVAETRFRDVRKRPWGRFVAEIRDPWKKVRVWLGTFDSAEAAALAYDSVARAFRGSKAKTNFPLAAAAAASPTPTPAFRCPPSADPTLGGLLCFMADDYTAPSAILLGAISSLRNYGVKEALAYSCSGSIRVLCAPDVHSSGAKVGQGEKPLQQGMELYPRIGKNFDIKVFTNCRFGMMSWAILAVTYCIKQFAYAGSSILGKLALGQGLSALVFVVYRHLIAMLILAPLAYVLERNRRPSFSFGVTLKIFILAMLGITIQQNVYYVGLHLISPTVASALGNVIPAFTFLLAIVLRMEKLNLKTVRGRAKLAGAIFCITGSLIFTFWKGHFFGGLCYFTYDPTSFRKS</sequence>
<comment type="caution">
    <text evidence="13">The sequence shown here is derived from an EMBL/GenBank/DDBJ whole genome shotgun (WGS) entry which is preliminary data.</text>
</comment>
<dbReference type="PANTHER" id="PTHR31218">
    <property type="entry name" value="WAT1-RELATED PROTEIN"/>
    <property type="match status" value="1"/>
</dbReference>
<evidence type="ECO:0000256" key="11">
    <source>
        <dbReference type="RuleBase" id="RU363077"/>
    </source>
</evidence>
<keyword evidence="10" id="KW-0539">Nucleus</keyword>
<dbReference type="PROSITE" id="PS51032">
    <property type="entry name" value="AP2_ERF"/>
    <property type="match status" value="1"/>
</dbReference>
<dbReference type="SMART" id="SM00380">
    <property type="entry name" value="AP2"/>
    <property type="match status" value="1"/>
</dbReference>